<name>A0A0C3LVP1_9AGAM</name>
<gene>
    <name evidence="1" type="ORF">M407DRAFT_25249</name>
</gene>
<evidence type="ECO:0000313" key="2">
    <source>
        <dbReference type="Proteomes" id="UP000054248"/>
    </source>
</evidence>
<keyword evidence="2" id="KW-1185">Reference proteome</keyword>
<reference evidence="2" key="2">
    <citation type="submission" date="2015-01" db="EMBL/GenBank/DDBJ databases">
        <title>Evolutionary Origins and Diversification of the Mycorrhizal Mutualists.</title>
        <authorList>
            <consortium name="DOE Joint Genome Institute"/>
            <consortium name="Mycorrhizal Genomics Consortium"/>
            <person name="Kohler A."/>
            <person name="Kuo A."/>
            <person name="Nagy L.G."/>
            <person name="Floudas D."/>
            <person name="Copeland A."/>
            <person name="Barry K.W."/>
            <person name="Cichocki N."/>
            <person name="Veneault-Fourrey C."/>
            <person name="LaButti K."/>
            <person name="Lindquist E.A."/>
            <person name="Lipzen A."/>
            <person name="Lundell T."/>
            <person name="Morin E."/>
            <person name="Murat C."/>
            <person name="Riley R."/>
            <person name="Ohm R."/>
            <person name="Sun H."/>
            <person name="Tunlid A."/>
            <person name="Henrissat B."/>
            <person name="Grigoriev I.V."/>
            <person name="Hibbett D.S."/>
            <person name="Martin F."/>
        </authorList>
    </citation>
    <scope>NUCLEOTIDE SEQUENCE [LARGE SCALE GENOMIC DNA]</scope>
    <source>
        <strain evidence="2">MUT 4182</strain>
    </source>
</reference>
<evidence type="ECO:0000313" key="1">
    <source>
        <dbReference type="EMBL" id="KIO25447.1"/>
    </source>
</evidence>
<reference evidence="1 2" key="1">
    <citation type="submission" date="2014-04" db="EMBL/GenBank/DDBJ databases">
        <authorList>
            <consortium name="DOE Joint Genome Institute"/>
            <person name="Kuo A."/>
            <person name="Girlanda M."/>
            <person name="Perotto S."/>
            <person name="Kohler A."/>
            <person name="Nagy L.G."/>
            <person name="Floudas D."/>
            <person name="Copeland A."/>
            <person name="Barry K.W."/>
            <person name="Cichocki N."/>
            <person name="Veneault-Fourrey C."/>
            <person name="LaButti K."/>
            <person name="Lindquist E.A."/>
            <person name="Lipzen A."/>
            <person name="Lundell T."/>
            <person name="Morin E."/>
            <person name="Murat C."/>
            <person name="Sun H."/>
            <person name="Tunlid A."/>
            <person name="Henrissat B."/>
            <person name="Grigoriev I.V."/>
            <person name="Hibbett D.S."/>
            <person name="Martin F."/>
            <person name="Nordberg H.P."/>
            <person name="Cantor M.N."/>
            <person name="Hua S.X."/>
        </authorList>
    </citation>
    <scope>NUCLEOTIDE SEQUENCE [LARGE SCALE GENOMIC DNA]</scope>
    <source>
        <strain evidence="1 2">MUT 4182</strain>
    </source>
</reference>
<accession>A0A0C3LVP1</accession>
<sequence length="135" mass="15598">MPKASIQKTSRLSPKTNEYLQRLRDIKEEYKVIALIEPQYQYPSANQVYTAVHYIKPNGKPYDFTKRKAKATQHTRIDITHCPSTTLAYLIDNFPKSEVSFTRTNLLIPYTPVTQTIARAYQVLPIDTVVEYDSV</sequence>
<protein>
    <submittedName>
        <fullName evidence="1">Uncharacterized protein</fullName>
    </submittedName>
</protein>
<dbReference type="EMBL" id="KN823042">
    <property type="protein sequence ID" value="KIO25447.1"/>
    <property type="molecule type" value="Genomic_DNA"/>
</dbReference>
<dbReference type="Proteomes" id="UP000054248">
    <property type="component" value="Unassembled WGS sequence"/>
</dbReference>
<dbReference type="AlphaFoldDB" id="A0A0C3LVP1"/>
<dbReference type="OrthoDB" id="3248414at2759"/>
<dbReference type="HOGENOM" id="CLU_1887279_0_0_1"/>
<organism evidence="1 2">
    <name type="scientific">Tulasnella calospora MUT 4182</name>
    <dbReference type="NCBI Taxonomy" id="1051891"/>
    <lineage>
        <taxon>Eukaryota</taxon>
        <taxon>Fungi</taxon>
        <taxon>Dikarya</taxon>
        <taxon>Basidiomycota</taxon>
        <taxon>Agaricomycotina</taxon>
        <taxon>Agaricomycetes</taxon>
        <taxon>Cantharellales</taxon>
        <taxon>Tulasnellaceae</taxon>
        <taxon>Tulasnella</taxon>
    </lineage>
</organism>
<proteinExistence type="predicted"/>